<proteinExistence type="predicted"/>
<keyword evidence="2" id="KW-1185">Reference proteome</keyword>
<dbReference type="Proteomes" id="UP001055879">
    <property type="component" value="Linkage Group LG02"/>
</dbReference>
<sequence>MDMDIPIATNVDSPTTLVIPTFVSEEDMHDPSGDDSDDSDHDDTTNDDVIRIPHHNGLVGILRRQTYTQRELVMKSEL</sequence>
<reference evidence="1 2" key="2">
    <citation type="journal article" date="2022" name="Mol. Ecol. Resour.">
        <title>The genomes of chicory, endive, great burdock and yacon provide insights into Asteraceae paleo-polyploidization history and plant inulin production.</title>
        <authorList>
            <person name="Fan W."/>
            <person name="Wang S."/>
            <person name="Wang H."/>
            <person name="Wang A."/>
            <person name="Jiang F."/>
            <person name="Liu H."/>
            <person name="Zhao H."/>
            <person name="Xu D."/>
            <person name="Zhang Y."/>
        </authorList>
    </citation>
    <scope>NUCLEOTIDE SEQUENCE [LARGE SCALE GENOMIC DNA]</scope>
    <source>
        <strain evidence="2">cv. Niubang</strain>
    </source>
</reference>
<evidence type="ECO:0000313" key="2">
    <source>
        <dbReference type="Proteomes" id="UP001055879"/>
    </source>
</evidence>
<dbReference type="EMBL" id="CM042048">
    <property type="protein sequence ID" value="KAI3758340.1"/>
    <property type="molecule type" value="Genomic_DNA"/>
</dbReference>
<comment type="caution">
    <text evidence="1">The sequence shown here is derived from an EMBL/GenBank/DDBJ whole genome shotgun (WGS) entry which is preliminary data.</text>
</comment>
<evidence type="ECO:0000313" key="1">
    <source>
        <dbReference type="EMBL" id="KAI3758340.1"/>
    </source>
</evidence>
<name>A0ACB9EHQ3_ARCLA</name>
<organism evidence="1 2">
    <name type="scientific">Arctium lappa</name>
    <name type="common">Greater burdock</name>
    <name type="synonym">Lappa major</name>
    <dbReference type="NCBI Taxonomy" id="4217"/>
    <lineage>
        <taxon>Eukaryota</taxon>
        <taxon>Viridiplantae</taxon>
        <taxon>Streptophyta</taxon>
        <taxon>Embryophyta</taxon>
        <taxon>Tracheophyta</taxon>
        <taxon>Spermatophyta</taxon>
        <taxon>Magnoliopsida</taxon>
        <taxon>eudicotyledons</taxon>
        <taxon>Gunneridae</taxon>
        <taxon>Pentapetalae</taxon>
        <taxon>asterids</taxon>
        <taxon>campanulids</taxon>
        <taxon>Asterales</taxon>
        <taxon>Asteraceae</taxon>
        <taxon>Carduoideae</taxon>
        <taxon>Cardueae</taxon>
        <taxon>Arctiinae</taxon>
        <taxon>Arctium</taxon>
    </lineage>
</organism>
<reference evidence="2" key="1">
    <citation type="journal article" date="2022" name="Mol. Ecol. Resour.">
        <title>The genomes of chicory, endive, great burdock and yacon provide insights into Asteraceae palaeo-polyploidization history and plant inulin production.</title>
        <authorList>
            <person name="Fan W."/>
            <person name="Wang S."/>
            <person name="Wang H."/>
            <person name="Wang A."/>
            <person name="Jiang F."/>
            <person name="Liu H."/>
            <person name="Zhao H."/>
            <person name="Xu D."/>
            <person name="Zhang Y."/>
        </authorList>
    </citation>
    <scope>NUCLEOTIDE SEQUENCE [LARGE SCALE GENOMIC DNA]</scope>
    <source>
        <strain evidence="2">cv. Niubang</strain>
    </source>
</reference>
<gene>
    <name evidence="1" type="ORF">L6452_05900</name>
</gene>
<accession>A0ACB9EHQ3</accession>
<protein>
    <submittedName>
        <fullName evidence="1">Uncharacterized protein</fullName>
    </submittedName>
</protein>